<organism evidence="1">
    <name type="scientific">Rhizophora mucronata</name>
    <name type="common">Asiatic mangrove</name>
    <dbReference type="NCBI Taxonomy" id="61149"/>
    <lineage>
        <taxon>Eukaryota</taxon>
        <taxon>Viridiplantae</taxon>
        <taxon>Streptophyta</taxon>
        <taxon>Embryophyta</taxon>
        <taxon>Tracheophyta</taxon>
        <taxon>Spermatophyta</taxon>
        <taxon>Magnoliopsida</taxon>
        <taxon>eudicotyledons</taxon>
        <taxon>Gunneridae</taxon>
        <taxon>Pentapetalae</taxon>
        <taxon>rosids</taxon>
        <taxon>fabids</taxon>
        <taxon>Malpighiales</taxon>
        <taxon>Rhizophoraceae</taxon>
        <taxon>Rhizophora</taxon>
    </lineage>
</organism>
<reference evidence="1" key="1">
    <citation type="submission" date="2018-02" db="EMBL/GenBank/DDBJ databases">
        <title>Rhizophora mucronata_Transcriptome.</title>
        <authorList>
            <person name="Meera S.P."/>
            <person name="Sreeshan A."/>
            <person name="Augustine A."/>
        </authorList>
    </citation>
    <scope>NUCLEOTIDE SEQUENCE</scope>
    <source>
        <tissue evidence="1">Leaf</tissue>
    </source>
</reference>
<accession>A0A2P2QE43</accession>
<sequence>MSMHEYNLAVKFCSCCMRISENC</sequence>
<proteinExistence type="predicted"/>
<dbReference type="AlphaFoldDB" id="A0A2P2QE43"/>
<name>A0A2P2QE43_RHIMU</name>
<evidence type="ECO:0000313" key="1">
    <source>
        <dbReference type="EMBL" id="MBX65262.1"/>
    </source>
</evidence>
<dbReference type="EMBL" id="GGEC01084778">
    <property type="protein sequence ID" value="MBX65262.1"/>
    <property type="molecule type" value="Transcribed_RNA"/>
</dbReference>
<protein>
    <submittedName>
        <fullName evidence="1">Uncharacterized protein</fullName>
    </submittedName>
</protein>